<dbReference type="PROSITE" id="PS50181">
    <property type="entry name" value="FBOX"/>
    <property type="match status" value="1"/>
</dbReference>
<feature type="domain" description="F-box" evidence="1">
    <location>
        <begin position="64"/>
        <end position="108"/>
    </location>
</feature>
<protein>
    <recommendedName>
        <fullName evidence="1">F-box domain-containing protein</fullName>
    </recommendedName>
</protein>
<organism evidence="2 3">
    <name type="scientific">Aureobasidium pullulans</name>
    <name type="common">Black yeast</name>
    <name type="synonym">Pullularia pullulans</name>
    <dbReference type="NCBI Taxonomy" id="5580"/>
    <lineage>
        <taxon>Eukaryota</taxon>
        <taxon>Fungi</taxon>
        <taxon>Dikarya</taxon>
        <taxon>Ascomycota</taxon>
        <taxon>Pezizomycotina</taxon>
        <taxon>Dothideomycetes</taxon>
        <taxon>Dothideomycetidae</taxon>
        <taxon>Dothideales</taxon>
        <taxon>Saccotheciaceae</taxon>
        <taxon>Aureobasidium</taxon>
    </lineage>
</organism>
<gene>
    <name evidence="2" type="ORF">D6D20_09147</name>
</gene>
<dbReference type="InterPro" id="IPR001810">
    <property type="entry name" value="F-box_dom"/>
</dbReference>
<sequence>MWEAAGQRASDEQTGVEFAARTAELRIPTQNTLNSTYSYAMDPLISSLREQAMLKKRTTISNNSTPLLRMPNEILVMIAERADRPTLRLMRLVCKKLNNYSTETFGKTQLHTRRFVFSEYGIRGFHDLVFHPVLGHFLRSAQFSTFRLDLSMNSVVKLGRNCVARKIGKSVDKGVIDENFKCTELLKASRIHTYTSDEAAGARKRIITPLIEDLLHRAFKRLYHINIKASTFSIDVYDDFAKVDLHNVCYKTFTGAAYETWPTAHQKGYGWNRLYDDLPCQTWQYRPDIPLRYIKRALAGRGWNPSITFSLQALPGELWAPDRFHKQRNASHYVAQNHLINHLIVRGIDTLWGPLWDRQDVCVKDPLRMIKLHGKTACLEFRGIFVGAGKVSLLEVPIFPDCNAWGGFRGVLLDHRLEELRISCCAMRIIDLITIIIHQGRDLKKITISNTTLIFDHHPHTWNPLTHWYIMPRLFNLIHDLPQLEAFSLDHVGLADADKNLKMIFGYDVYEEIWEGRDMICDRAAACAAALREEFNAIEDIDMERMIRVQRPTTPAFLSSWTEKGEQTEPPTFYDCSGKPVRKGFAETEGRW</sequence>
<dbReference type="EMBL" id="QZAN01000172">
    <property type="protein sequence ID" value="THW55873.1"/>
    <property type="molecule type" value="Genomic_DNA"/>
</dbReference>
<dbReference type="Proteomes" id="UP000310421">
    <property type="component" value="Unassembled WGS sequence"/>
</dbReference>
<accession>A0A4S8YPU9</accession>
<dbReference type="AlphaFoldDB" id="A0A4S8YPU9"/>
<evidence type="ECO:0000259" key="1">
    <source>
        <dbReference type="PROSITE" id="PS50181"/>
    </source>
</evidence>
<proteinExistence type="predicted"/>
<comment type="caution">
    <text evidence="2">The sequence shown here is derived from an EMBL/GenBank/DDBJ whole genome shotgun (WGS) entry which is preliminary data.</text>
</comment>
<evidence type="ECO:0000313" key="3">
    <source>
        <dbReference type="Proteomes" id="UP000310421"/>
    </source>
</evidence>
<reference evidence="2 3" key="1">
    <citation type="submission" date="2018-10" db="EMBL/GenBank/DDBJ databases">
        <title>Fifty Aureobasidium pullulans genomes reveal a recombining polyextremotolerant generalist.</title>
        <authorList>
            <person name="Gostincar C."/>
            <person name="Turk M."/>
            <person name="Zajc J."/>
            <person name="Gunde-Cimerman N."/>
        </authorList>
    </citation>
    <scope>NUCLEOTIDE SEQUENCE [LARGE SCALE GENOMIC DNA]</scope>
    <source>
        <strain evidence="2 3">EXF-10751</strain>
    </source>
</reference>
<evidence type="ECO:0000313" key="2">
    <source>
        <dbReference type="EMBL" id="THW55873.1"/>
    </source>
</evidence>
<name>A0A4S8YPU9_AURPU</name>